<proteinExistence type="inferred from homology"/>
<protein>
    <submittedName>
        <fullName evidence="3">Amidohydrolase family protein</fullName>
    </submittedName>
</protein>
<evidence type="ECO:0000313" key="3">
    <source>
        <dbReference type="EMBL" id="GAA0447546.1"/>
    </source>
</evidence>
<dbReference type="PANTHER" id="PTHR43569">
    <property type="entry name" value="AMIDOHYDROLASE"/>
    <property type="match status" value="1"/>
</dbReference>
<dbReference type="EMBL" id="BAAABY010000009">
    <property type="protein sequence ID" value="GAA0447546.1"/>
    <property type="molecule type" value="Genomic_DNA"/>
</dbReference>
<dbReference type="Pfam" id="PF04909">
    <property type="entry name" value="Amidohydro_2"/>
    <property type="match status" value="1"/>
</dbReference>
<dbReference type="InterPro" id="IPR052350">
    <property type="entry name" value="Metallo-dep_Lactonases"/>
</dbReference>
<comment type="similarity">
    <text evidence="1">Belongs to the metallo-dependent hydrolases superfamily.</text>
</comment>
<feature type="domain" description="Amidohydrolase-related" evidence="2">
    <location>
        <begin position="2"/>
        <end position="271"/>
    </location>
</feature>
<name>A0ABN0ZH38_9ACTN</name>
<dbReference type="Proteomes" id="UP001500909">
    <property type="component" value="Unassembled WGS sequence"/>
</dbReference>
<dbReference type="SUPFAM" id="SSF51556">
    <property type="entry name" value="Metallo-dependent hydrolases"/>
    <property type="match status" value="1"/>
</dbReference>
<evidence type="ECO:0000313" key="4">
    <source>
        <dbReference type="Proteomes" id="UP001500909"/>
    </source>
</evidence>
<keyword evidence="4" id="KW-1185">Reference proteome</keyword>
<gene>
    <name evidence="3" type="ORF">GCM10010361_09300</name>
</gene>
<evidence type="ECO:0000256" key="1">
    <source>
        <dbReference type="ARBA" id="ARBA00038310"/>
    </source>
</evidence>
<dbReference type="PANTHER" id="PTHR43569:SF2">
    <property type="entry name" value="AMIDOHYDROLASE-RELATED DOMAIN-CONTAINING PROTEIN"/>
    <property type="match status" value="1"/>
</dbReference>
<accession>A0ABN0ZH38</accession>
<organism evidence="3 4">
    <name type="scientific">Streptomyces olivaceiscleroticus</name>
    <dbReference type="NCBI Taxonomy" id="68245"/>
    <lineage>
        <taxon>Bacteria</taxon>
        <taxon>Bacillati</taxon>
        <taxon>Actinomycetota</taxon>
        <taxon>Actinomycetes</taxon>
        <taxon>Kitasatosporales</taxon>
        <taxon>Streptomycetaceae</taxon>
        <taxon>Streptomyces</taxon>
    </lineage>
</organism>
<comment type="caution">
    <text evidence="3">The sequence shown here is derived from an EMBL/GenBank/DDBJ whole genome shotgun (WGS) entry which is preliminary data.</text>
</comment>
<dbReference type="InterPro" id="IPR006680">
    <property type="entry name" value="Amidohydro-rel"/>
</dbReference>
<evidence type="ECO:0000259" key="2">
    <source>
        <dbReference type="Pfam" id="PF04909"/>
    </source>
</evidence>
<sequence length="293" mass="31327">MIDAHHHLWDPAARVHPWLDPVAHAPIHRPYTPADLRRQAAAHDVRATVLVQTVATAEETAGFLATAHASNGLVAGVVGWADLTAPELALPDDPLLVGVRHQAEDEPDPRWLVRADVRRSLAALGARGLAYDVLVRAPQRQAALECVRALDEVRFVLDHAGKPAIAAGEWEPWATWITEAAACPNTVCKLSGLVTEAPWHSWTADGLRPYAEHVLAAFGADRVLFGSDWPVCELAGGYAAVRALTDDLLGGCTATERAAVLGGTALRVYRLDGCGFAGLDGFEGIDLHRPDTG</sequence>
<dbReference type="Gene3D" id="3.20.20.140">
    <property type="entry name" value="Metal-dependent hydrolases"/>
    <property type="match status" value="1"/>
</dbReference>
<reference evidence="3 4" key="1">
    <citation type="journal article" date="2019" name="Int. J. Syst. Evol. Microbiol.">
        <title>The Global Catalogue of Microorganisms (GCM) 10K type strain sequencing project: providing services to taxonomists for standard genome sequencing and annotation.</title>
        <authorList>
            <consortium name="The Broad Institute Genomics Platform"/>
            <consortium name="The Broad Institute Genome Sequencing Center for Infectious Disease"/>
            <person name="Wu L."/>
            <person name="Ma J."/>
        </authorList>
    </citation>
    <scope>NUCLEOTIDE SEQUENCE [LARGE SCALE GENOMIC DNA]</scope>
    <source>
        <strain evidence="3 4">JCM 4805</strain>
    </source>
</reference>
<dbReference type="InterPro" id="IPR032466">
    <property type="entry name" value="Metal_Hydrolase"/>
</dbReference>